<dbReference type="AlphaFoldDB" id="A0A2X4V7B4"/>
<feature type="signal peptide" evidence="1">
    <location>
        <begin position="1"/>
        <end position="22"/>
    </location>
</feature>
<proteinExistence type="predicted"/>
<sequence length="244" mass="27201">MSFIKRISLFATIASMSLPVFSAGSLPSVLEAYYQPTVDSEKQPVWLRKDNPGYIYRLCLDSPTDAKEHIVVMCADGESDRATGGASIGYFDLWFLNNGKIVSAETVESHGIYGTSGIADTVYLGKHRGIVTESIITKMGEDIVFQDFYLPAERHRVKKIAAIMAHYDNKPGCVEDRDCVVNYLDSDVEFAYENEDESSGSYPKMYIHSFGVWQGKIINERAIVPFDISTGKYPVPDSVPRLIN</sequence>
<dbReference type="KEGG" id="lri:NCTC12151_01973"/>
<keyword evidence="1" id="KW-0732">Signal</keyword>
<evidence type="ECO:0000256" key="1">
    <source>
        <dbReference type="SAM" id="SignalP"/>
    </source>
</evidence>
<accession>A0A2X4V7B4</accession>
<name>A0A2X4V7B4_9GAMM</name>
<feature type="chain" id="PRO_5015948966" evidence="1">
    <location>
        <begin position="23"/>
        <end position="244"/>
    </location>
</feature>
<evidence type="ECO:0000313" key="2">
    <source>
        <dbReference type="EMBL" id="SQI41170.1"/>
    </source>
</evidence>
<keyword evidence="3" id="KW-1185">Reference proteome</keyword>
<evidence type="ECO:0000313" key="3">
    <source>
        <dbReference type="Proteomes" id="UP000249005"/>
    </source>
</evidence>
<organism evidence="2 3">
    <name type="scientific">Leminorella richardii</name>
    <dbReference type="NCBI Taxonomy" id="158841"/>
    <lineage>
        <taxon>Bacteria</taxon>
        <taxon>Pseudomonadati</taxon>
        <taxon>Pseudomonadota</taxon>
        <taxon>Gammaproteobacteria</taxon>
        <taxon>Enterobacterales</taxon>
        <taxon>Budviciaceae</taxon>
        <taxon>Leminorella</taxon>
    </lineage>
</organism>
<dbReference type="OrthoDB" id="6629766at2"/>
<protein>
    <submittedName>
        <fullName evidence="2">Uncharacterized protein</fullName>
    </submittedName>
</protein>
<gene>
    <name evidence="2" type="ORF">NCTC12151_01973</name>
</gene>
<dbReference type="EMBL" id="LS483470">
    <property type="protein sequence ID" value="SQI41170.1"/>
    <property type="molecule type" value="Genomic_DNA"/>
</dbReference>
<dbReference type="Proteomes" id="UP000249005">
    <property type="component" value="Chromosome 1"/>
</dbReference>
<reference evidence="2 3" key="1">
    <citation type="submission" date="2018-06" db="EMBL/GenBank/DDBJ databases">
        <authorList>
            <consortium name="Pathogen Informatics"/>
            <person name="Doyle S."/>
        </authorList>
    </citation>
    <scope>NUCLEOTIDE SEQUENCE [LARGE SCALE GENOMIC DNA]</scope>
    <source>
        <strain evidence="2 3">NCTC12151</strain>
    </source>
</reference>
<dbReference type="RefSeq" id="WP_111740486.1">
    <property type="nucleotide sequence ID" value="NZ_LR698987.1"/>
</dbReference>